<sequence length="212" mass="24930">MQMFIPVSYVSADAKIASDMIQEILEEIRNMHQHSNPIYRDKWSLTHFEAQVDMAFNRLIPFDLSRLEKFLTLSSDHCEIMSHLSSTAMSILPGLRGPLGLVRPWFILSAWAWDKHPRTQERLRIYNSVAELFRESHVHCELLNKIEISFRRYRESQDLFRPYRYLSTMDFPNLPFVEESLARASLHIDALNEITTIASIERRKLFDLSDSI</sequence>
<dbReference type="AlphaFoldDB" id="A0A0C3PMZ0"/>
<dbReference type="Proteomes" id="UP000054248">
    <property type="component" value="Unassembled WGS sequence"/>
</dbReference>
<protein>
    <submittedName>
        <fullName evidence="1">Uncharacterized protein</fullName>
    </submittedName>
</protein>
<evidence type="ECO:0000313" key="1">
    <source>
        <dbReference type="EMBL" id="KIO15740.1"/>
    </source>
</evidence>
<proteinExistence type="predicted"/>
<dbReference type="OrthoDB" id="3237132at2759"/>
<keyword evidence="3" id="KW-1185">Reference proteome</keyword>
<dbReference type="EMBL" id="KN823621">
    <property type="protein sequence ID" value="KIO16247.1"/>
    <property type="molecule type" value="Genomic_DNA"/>
</dbReference>
<organism evidence="1 3">
    <name type="scientific">Tulasnella calospora MUT 4182</name>
    <dbReference type="NCBI Taxonomy" id="1051891"/>
    <lineage>
        <taxon>Eukaryota</taxon>
        <taxon>Fungi</taxon>
        <taxon>Dikarya</taxon>
        <taxon>Basidiomycota</taxon>
        <taxon>Agaricomycotina</taxon>
        <taxon>Agaricomycetes</taxon>
        <taxon>Cantharellales</taxon>
        <taxon>Tulasnellaceae</taxon>
        <taxon>Tulasnella</taxon>
    </lineage>
</organism>
<reference evidence="1 3" key="1">
    <citation type="submission" date="2014-04" db="EMBL/GenBank/DDBJ databases">
        <authorList>
            <consortium name="DOE Joint Genome Institute"/>
            <person name="Kuo A."/>
            <person name="Girlanda M."/>
            <person name="Perotto S."/>
            <person name="Kohler A."/>
            <person name="Nagy L.G."/>
            <person name="Floudas D."/>
            <person name="Copeland A."/>
            <person name="Barry K.W."/>
            <person name="Cichocki N."/>
            <person name="Veneault-Fourrey C."/>
            <person name="LaButti K."/>
            <person name="Lindquist E.A."/>
            <person name="Lipzen A."/>
            <person name="Lundell T."/>
            <person name="Morin E."/>
            <person name="Murat C."/>
            <person name="Sun H."/>
            <person name="Tunlid A."/>
            <person name="Henrissat B."/>
            <person name="Grigoriev I.V."/>
            <person name="Hibbett D.S."/>
            <person name="Martin F."/>
            <person name="Nordberg H.P."/>
            <person name="Cantor M.N."/>
            <person name="Hua S.X."/>
        </authorList>
    </citation>
    <scope>NUCLEOTIDE SEQUENCE [LARGE SCALE GENOMIC DNA]</scope>
    <source>
        <strain evidence="1 3">MUT 4182</strain>
    </source>
</reference>
<reference evidence="1" key="3">
    <citation type="submission" date="2015-02" db="EMBL/GenBank/DDBJ databases">
        <title>Evolutionary Origins and Diversification of the Mycorrhizal Mutualists.</title>
        <authorList>
            <consortium name="DOE Joint Genome Institute"/>
            <consortium name="Mycorrhizal Genomics Consortium"/>
            <person name="Kohler A."/>
            <person name="Kuo A."/>
            <person name="Nagy L.G."/>
            <person name="Floudas D."/>
            <person name="Copeland A."/>
            <person name="Barry K.W."/>
            <person name="Cichocki N."/>
            <person name="Veneault-Fourrey C."/>
            <person name="LaButti K."/>
            <person name="Lindquist E.A."/>
            <person name="Lipzen A."/>
            <person name="Lundell T."/>
            <person name="Morin E."/>
            <person name="Murat C."/>
            <person name="Riley R."/>
            <person name="Ohm R."/>
            <person name="Sun H."/>
            <person name="Tunlid A."/>
            <person name="Henrissat B."/>
            <person name="Grigoriev I.V."/>
            <person name="Hibbett D.S."/>
            <person name="Martin F."/>
        </authorList>
    </citation>
    <scope>NUCLEOTIDE SEQUENCE</scope>
    <source>
        <strain evidence="1">MUT 4182</strain>
    </source>
</reference>
<dbReference type="EMBL" id="KN823844">
    <property type="protein sequence ID" value="KIO15740.1"/>
    <property type="molecule type" value="Genomic_DNA"/>
</dbReference>
<gene>
    <name evidence="2" type="ORF">M407DRAFT_12914</name>
    <name evidence="1" type="ORF">M407DRAFT_34670</name>
</gene>
<accession>A0A0C3PMZ0</accession>
<evidence type="ECO:0000313" key="3">
    <source>
        <dbReference type="Proteomes" id="UP000054248"/>
    </source>
</evidence>
<dbReference type="HOGENOM" id="CLU_1300496_0_0_1"/>
<name>A0A0C3PMZ0_9AGAM</name>
<evidence type="ECO:0000313" key="2">
    <source>
        <dbReference type="EMBL" id="KIO16247.1"/>
    </source>
</evidence>
<reference evidence="3" key="2">
    <citation type="submission" date="2015-01" db="EMBL/GenBank/DDBJ databases">
        <title>Evolutionary Origins and Diversification of the Mycorrhizal Mutualists.</title>
        <authorList>
            <consortium name="DOE Joint Genome Institute"/>
            <consortium name="Mycorrhizal Genomics Consortium"/>
            <person name="Kohler A."/>
            <person name="Kuo A."/>
            <person name="Nagy L.G."/>
            <person name="Floudas D."/>
            <person name="Copeland A."/>
            <person name="Barry K.W."/>
            <person name="Cichocki N."/>
            <person name="Veneault-Fourrey C."/>
            <person name="LaButti K."/>
            <person name="Lindquist E.A."/>
            <person name="Lipzen A."/>
            <person name="Lundell T."/>
            <person name="Morin E."/>
            <person name="Murat C."/>
            <person name="Riley R."/>
            <person name="Ohm R."/>
            <person name="Sun H."/>
            <person name="Tunlid A."/>
            <person name="Henrissat B."/>
            <person name="Grigoriev I.V."/>
            <person name="Hibbett D.S."/>
            <person name="Martin F."/>
        </authorList>
    </citation>
    <scope>NUCLEOTIDE SEQUENCE [LARGE SCALE GENOMIC DNA]</scope>
    <source>
        <strain evidence="2 3">MUT 4182</strain>
    </source>
</reference>